<sequence length="208" mass="22959">MFQHFCITSLSIATRSRTTLPGLAKLPFLPFVFVTELSVQALKIIPLINMSMKGLLILLIKVGEEVKQEVEEEKVKEEVSSTTSPSTLAAAPELGALDLSSKEIEVSVTVADIVWEHDTCLALTHAIMLPQDVANLHMEDRVTTCNVTIMQHVQAFQRLMATSSERNSDGLKESQEPRGEEEYASRLVQEDEDTTDGRGEVAEVSTTE</sequence>
<gene>
    <name evidence="2" type="ORF">Acr_06g0008210</name>
</gene>
<protein>
    <submittedName>
        <fullName evidence="2">Uncharacterized protein</fullName>
    </submittedName>
</protein>
<organism evidence="2 3">
    <name type="scientific">Actinidia rufa</name>
    <dbReference type="NCBI Taxonomy" id="165716"/>
    <lineage>
        <taxon>Eukaryota</taxon>
        <taxon>Viridiplantae</taxon>
        <taxon>Streptophyta</taxon>
        <taxon>Embryophyta</taxon>
        <taxon>Tracheophyta</taxon>
        <taxon>Spermatophyta</taxon>
        <taxon>Magnoliopsida</taxon>
        <taxon>eudicotyledons</taxon>
        <taxon>Gunneridae</taxon>
        <taxon>Pentapetalae</taxon>
        <taxon>asterids</taxon>
        <taxon>Ericales</taxon>
        <taxon>Actinidiaceae</taxon>
        <taxon>Actinidia</taxon>
    </lineage>
</organism>
<dbReference type="AlphaFoldDB" id="A0A7J0EQW5"/>
<evidence type="ECO:0000313" key="2">
    <source>
        <dbReference type="EMBL" id="GFY88881.1"/>
    </source>
</evidence>
<dbReference type="EMBL" id="BJWL01000006">
    <property type="protein sequence ID" value="GFY88881.1"/>
    <property type="molecule type" value="Genomic_DNA"/>
</dbReference>
<evidence type="ECO:0000256" key="1">
    <source>
        <dbReference type="SAM" id="MobiDB-lite"/>
    </source>
</evidence>
<proteinExistence type="predicted"/>
<dbReference type="Proteomes" id="UP000585474">
    <property type="component" value="Unassembled WGS sequence"/>
</dbReference>
<comment type="caution">
    <text evidence="2">The sequence shown here is derived from an EMBL/GenBank/DDBJ whole genome shotgun (WGS) entry which is preliminary data.</text>
</comment>
<reference evidence="2 3" key="1">
    <citation type="submission" date="2019-07" db="EMBL/GenBank/DDBJ databases">
        <title>De Novo Assembly of kiwifruit Actinidia rufa.</title>
        <authorList>
            <person name="Sugita-Konishi S."/>
            <person name="Sato K."/>
            <person name="Mori E."/>
            <person name="Abe Y."/>
            <person name="Kisaki G."/>
            <person name="Hamano K."/>
            <person name="Suezawa K."/>
            <person name="Otani M."/>
            <person name="Fukuda T."/>
            <person name="Manabe T."/>
            <person name="Gomi K."/>
            <person name="Tabuchi M."/>
            <person name="Akimitsu K."/>
            <person name="Kataoka I."/>
        </authorList>
    </citation>
    <scope>NUCLEOTIDE SEQUENCE [LARGE SCALE GENOMIC DNA]</scope>
    <source>
        <strain evidence="3">cv. Fuchu</strain>
    </source>
</reference>
<name>A0A7J0EQW5_9ERIC</name>
<evidence type="ECO:0000313" key="3">
    <source>
        <dbReference type="Proteomes" id="UP000585474"/>
    </source>
</evidence>
<feature type="region of interest" description="Disordered" evidence="1">
    <location>
        <begin position="162"/>
        <end position="208"/>
    </location>
</feature>
<accession>A0A7J0EQW5</accession>
<feature type="compositionally biased region" description="Basic and acidic residues" evidence="1">
    <location>
        <begin position="166"/>
        <end position="184"/>
    </location>
</feature>
<keyword evidence="3" id="KW-1185">Reference proteome</keyword>